<dbReference type="AlphaFoldDB" id="A0A8J4CNR7"/>
<dbReference type="OrthoDB" id="10679796at2759"/>
<organism evidence="2 3">
    <name type="scientific">Volvox reticuliferus</name>
    <dbReference type="NCBI Taxonomy" id="1737510"/>
    <lineage>
        <taxon>Eukaryota</taxon>
        <taxon>Viridiplantae</taxon>
        <taxon>Chlorophyta</taxon>
        <taxon>core chlorophytes</taxon>
        <taxon>Chlorophyceae</taxon>
        <taxon>CS clade</taxon>
        <taxon>Chlamydomonadales</taxon>
        <taxon>Volvocaceae</taxon>
        <taxon>Volvox</taxon>
    </lineage>
</organism>
<keyword evidence="3" id="KW-1185">Reference proteome</keyword>
<feature type="region of interest" description="Disordered" evidence="1">
    <location>
        <begin position="1"/>
        <end position="22"/>
    </location>
</feature>
<feature type="non-terminal residue" evidence="2">
    <location>
        <position position="609"/>
    </location>
</feature>
<evidence type="ECO:0000313" key="2">
    <source>
        <dbReference type="EMBL" id="GIL85256.1"/>
    </source>
</evidence>
<dbReference type="EMBL" id="BNCP01000032">
    <property type="protein sequence ID" value="GIL85256.1"/>
    <property type="molecule type" value="Genomic_DNA"/>
</dbReference>
<feature type="region of interest" description="Disordered" evidence="1">
    <location>
        <begin position="565"/>
        <end position="609"/>
    </location>
</feature>
<feature type="region of interest" description="Disordered" evidence="1">
    <location>
        <begin position="394"/>
        <end position="500"/>
    </location>
</feature>
<feature type="compositionally biased region" description="Basic and acidic residues" evidence="1">
    <location>
        <begin position="125"/>
        <end position="144"/>
    </location>
</feature>
<evidence type="ECO:0000256" key="1">
    <source>
        <dbReference type="SAM" id="MobiDB-lite"/>
    </source>
</evidence>
<feature type="compositionally biased region" description="Pro residues" evidence="1">
    <location>
        <begin position="184"/>
        <end position="194"/>
    </location>
</feature>
<sequence>MGAGASAQSGIFGPPDGTLDPEAEWRSENVRELDRLGGNQRPAIKRGQSTKYRLEWLKEALHEQSDRLEEALAKDPLAGRHEIMRQQAVKLARNMNVNHHRFTVREWQTMKHTDLRALQAREELERRQHERDKSGMLDQDRSPERPAWNALHWSSNEFRRPTVKLQTSSPGSPTSPSTTSPSGSKPPGPAPAPATEPTEDPGAQVLEHRPSSPSFGSVLPIGVMPVPAGLLGSLTAGQSETGEVTDATTRVVRPLATNRSSEPPAEWRLRIMRAKRKAMMVISVVLAFRGRKYRARGLQRLDSLSYFIAQHLGTDLQRFTEEQMMYRHKRATAADLQALAEEVWRQNNYRDNYPPFRDVCMGGGNLLVSDVAEAGDSMPAATYGGSTHIYSLGPGSPGSSGGGLGAFKPPAPPQLRLPSAGISCRANSPLLRSRPTNLTPTLHHHGPVAPGNGASPSLPTNSPAPGAAGGIGPQRNIHPPAGSHPPPGLASSGSNTAAASAASLSGPLPLLRGHSSGRISMPSGLVVPPDLEAENSGGTAAAIPVGVVVGSAGKNSRFSAPGCELLPEDDHGVADADNAVPAAVPPSPSPSPSATKRWSSPRFARRPIA</sequence>
<feature type="compositionally biased region" description="Gly residues" evidence="1">
    <location>
        <begin position="395"/>
        <end position="405"/>
    </location>
</feature>
<accession>A0A8J4CNR7</accession>
<comment type="caution">
    <text evidence="2">The sequence shown here is derived from an EMBL/GenBank/DDBJ whole genome shotgun (WGS) entry which is preliminary data.</text>
</comment>
<name>A0A8J4CNR7_9CHLO</name>
<proteinExistence type="predicted"/>
<reference evidence="2" key="1">
    <citation type="journal article" date="2021" name="Proc. Natl. Acad. Sci. U.S.A.">
        <title>Three genomes in the algal genus Volvox reveal the fate of a haploid sex-determining region after a transition to homothallism.</title>
        <authorList>
            <person name="Yamamoto K."/>
            <person name="Hamaji T."/>
            <person name="Kawai-Toyooka H."/>
            <person name="Matsuzaki R."/>
            <person name="Takahashi F."/>
            <person name="Nishimura Y."/>
            <person name="Kawachi M."/>
            <person name="Noguchi H."/>
            <person name="Minakuchi Y."/>
            <person name="Umen J.G."/>
            <person name="Toyoda A."/>
            <person name="Nozaki H."/>
        </authorList>
    </citation>
    <scope>NUCLEOTIDE SEQUENCE</scope>
    <source>
        <strain evidence="2">NIES-3786</strain>
    </source>
</reference>
<gene>
    <name evidence="2" type="ORF">Vretifemale_13861</name>
</gene>
<feature type="compositionally biased region" description="Low complexity" evidence="1">
    <location>
        <begin position="167"/>
        <end position="183"/>
    </location>
</feature>
<feature type="region of interest" description="Disordered" evidence="1">
    <location>
        <begin position="125"/>
        <end position="146"/>
    </location>
</feature>
<feature type="region of interest" description="Disordered" evidence="1">
    <location>
        <begin position="158"/>
        <end position="218"/>
    </location>
</feature>
<protein>
    <submittedName>
        <fullName evidence="2">Uncharacterized protein</fullName>
    </submittedName>
</protein>
<evidence type="ECO:0000313" key="3">
    <source>
        <dbReference type="Proteomes" id="UP000747110"/>
    </source>
</evidence>
<feature type="compositionally biased region" description="Low complexity" evidence="1">
    <location>
        <begin position="489"/>
        <end position="500"/>
    </location>
</feature>
<dbReference type="Proteomes" id="UP000747110">
    <property type="component" value="Unassembled WGS sequence"/>
</dbReference>